<organism evidence="1 2">
    <name type="scientific">Platanthera zijinensis</name>
    <dbReference type="NCBI Taxonomy" id="2320716"/>
    <lineage>
        <taxon>Eukaryota</taxon>
        <taxon>Viridiplantae</taxon>
        <taxon>Streptophyta</taxon>
        <taxon>Embryophyta</taxon>
        <taxon>Tracheophyta</taxon>
        <taxon>Spermatophyta</taxon>
        <taxon>Magnoliopsida</taxon>
        <taxon>Liliopsida</taxon>
        <taxon>Asparagales</taxon>
        <taxon>Orchidaceae</taxon>
        <taxon>Orchidoideae</taxon>
        <taxon>Orchideae</taxon>
        <taxon>Orchidinae</taxon>
        <taxon>Platanthera</taxon>
    </lineage>
</organism>
<reference evidence="1 2" key="1">
    <citation type="journal article" date="2022" name="Nat. Plants">
        <title>Genomes of leafy and leafless Platanthera orchids illuminate the evolution of mycoheterotrophy.</title>
        <authorList>
            <person name="Li M.H."/>
            <person name="Liu K.W."/>
            <person name="Li Z."/>
            <person name="Lu H.C."/>
            <person name="Ye Q.L."/>
            <person name="Zhang D."/>
            <person name="Wang J.Y."/>
            <person name="Li Y.F."/>
            <person name="Zhong Z.M."/>
            <person name="Liu X."/>
            <person name="Yu X."/>
            <person name="Liu D.K."/>
            <person name="Tu X.D."/>
            <person name="Liu B."/>
            <person name="Hao Y."/>
            <person name="Liao X.Y."/>
            <person name="Jiang Y.T."/>
            <person name="Sun W.H."/>
            <person name="Chen J."/>
            <person name="Chen Y.Q."/>
            <person name="Ai Y."/>
            <person name="Zhai J.W."/>
            <person name="Wu S.S."/>
            <person name="Zhou Z."/>
            <person name="Hsiao Y.Y."/>
            <person name="Wu W.L."/>
            <person name="Chen Y.Y."/>
            <person name="Lin Y.F."/>
            <person name="Hsu J.L."/>
            <person name="Li C.Y."/>
            <person name="Wang Z.W."/>
            <person name="Zhao X."/>
            <person name="Zhong W.Y."/>
            <person name="Ma X.K."/>
            <person name="Ma L."/>
            <person name="Huang J."/>
            <person name="Chen G.Z."/>
            <person name="Huang M.Z."/>
            <person name="Huang L."/>
            <person name="Peng D.H."/>
            <person name="Luo Y.B."/>
            <person name="Zou S.Q."/>
            <person name="Chen S.P."/>
            <person name="Lan S."/>
            <person name="Tsai W.C."/>
            <person name="Van de Peer Y."/>
            <person name="Liu Z.J."/>
        </authorList>
    </citation>
    <scope>NUCLEOTIDE SEQUENCE [LARGE SCALE GENOMIC DNA]</scope>
    <source>
        <strain evidence="1">Lor287</strain>
    </source>
</reference>
<dbReference type="EMBL" id="JBBWWQ010000011">
    <property type="protein sequence ID" value="KAK8935607.1"/>
    <property type="molecule type" value="Genomic_DNA"/>
</dbReference>
<keyword evidence="2" id="KW-1185">Reference proteome</keyword>
<comment type="caution">
    <text evidence="1">The sequence shown here is derived from an EMBL/GenBank/DDBJ whole genome shotgun (WGS) entry which is preliminary data.</text>
</comment>
<dbReference type="Proteomes" id="UP001418222">
    <property type="component" value="Unassembled WGS sequence"/>
</dbReference>
<name>A0AAP0BD07_9ASPA</name>
<sequence>MGVVIGRPYLPSLHAAAARSLSRSLLHAAASTHPLRFLQEDMNILLENVPEEERTVEYRDSCFSRVMGEDGHGRLHGETLFSLKGKGWDGGLWKKISA</sequence>
<dbReference type="AlphaFoldDB" id="A0AAP0BD07"/>
<gene>
    <name evidence="1" type="ORF">KSP39_PZI013265</name>
</gene>
<protein>
    <submittedName>
        <fullName evidence="1">Uncharacterized protein</fullName>
    </submittedName>
</protein>
<evidence type="ECO:0000313" key="1">
    <source>
        <dbReference type="EMBL" id="KAK8935607.1"/>
    </source>
</evidence>
<evidence type="ECO:0000313" key="2">
    <source>
        <dbReference type="Proteomes" id="UP001418222"/>
    </source>
</evidence>
<accession>A0AAP0BD07</accession>
<proteinExistence type="predicted"/>